<gene>
    <name evidence="2" type="ORF">EAX62_09025</name>
</gene>
<accession>A0A3M0GE45</accession>
<sequence length="211" mass="23202">MTSRGHHIWSVVHDERRALVADLRRLHPEQWHTPSLCTQWDIHDVLAHLVDGAKTTRRGFIRRMLVARFDFDKETAAGVERERRADPQDTLAAFEAVLPSTNTPPAPLPTRLVEIFLHGEDIRRPLGLTSHYPVAQVIDALAYQLRTSTGMGGGKESAAGWRLITTDAEFAHGSGPEIHGTALTLLLAVSGRPVGRADLTGPGAEDFASQR</sequence>
<dbReference type="GO" id="GO:0016853">
    <property type="term" value="F:isomerase activity"/>
    <property type="evidence" value="ECO:0007669"/>
    <property type="project" value="UniProtKB-KW"/>
</dbReference>
<dbReference type="Proteomes" id="UP000275256">
    <property type="component" value="Unassembled WGS sequence"/>
</dbReference>
<evidence type="ECO:0000313" key="3">
    <source>
        <dbReference type="Proteomes" id="UP000275256"/>
    </source>
</evidence>
<dbReference type="Gene3D" id="1.20.120.450">
    <property type="entry name" value="dinb family like domain"/>
    <property type="match status" value="1"/>
</dbReference>
<proteinExistence type="predicted"/>
<dbReference type="InterPro" id="IPR024344">
    <property type="entry name" value="MDMPI_metal-binding"/>
</dbReference>
<feature type="domain" description="Mycothiol-dependent maleylpyruvate isomerase metal-binding" evidence="1">
    <location>
        <begin position="13"/>
        <end position="101"/>
    </location>
</feature>
<keyword evidence="2" id="KW-0670">Pyruvate</keyword>
<comment type="caution">
    <text evidence="2">The sequence shown here is derived from an EMBL/GenBank/DDBJ whole genome shotgun (WGS) entry which is preliminary data.</text>
</comment>
<protein>
    <submittedName>
        <fullName evidence="2">Maleylpyruvate isomerase family mycothiol-dependent enzyme</fullName>
    </submittedName>
</protein>
<evidence type="ECO:0000313" key="2">
    <source>
        <dbReference type="EMBL" id="RMB59873.1"/>
    </source>
</evidence>
<dbReference type="OrthoDB" id="5178565at2"/>
<dbReference type="EMBL" id="REFW01000002">
    <property type="protein sequence ID" value="RMB59873.1"/>
    <property type="molecule type" value="Genomic_DNA"/>
</dbReference>
<reference evidence="2 3" key="1">
    <citation type="submission" date="2018-10" db="EMBL/GenBank/DDBJ databases">
        <title>Tessaracoccus antarcticuss sp. nov., isolated from sediment.</title>
        <authorList>
            <person name="Zhou L.Y."/>
            <person name="Du Z.J."/>
        </authorList>
    </citation>
    <scope>NUCLEOTIDE SEQUENCE [LARGE SCALE GENOMIC DNA]</scope>
    <source>
        <strain evidence="2 3">JDX10</strain>
    </source>
</reference>
<dbReference type="NCBIfam" id="TIGR03083">
    <property type="entry name" value="maleylpyruvate isomerase family mycothiol-dependent enzyme"/>
    <property type="match status" value="1"/>
</dbReference>
<dbReference type="RefSeq" id="WP_121901353.1">
    <property type="nucleotide sequence ID" value="NZ_REFW01000002.1"/>
</dbReference>
<dbReference type="SUPFAM" id="SSF109854">
    <property type="entry name" value="DinB/YfiT-like putative metalloenzymes"/>
    <property type="match status" value="1"/>
</dbReference>
<dbReference type="Pfam" id="PF11716">
    <property type="entry name" value="MDMPI_N"/>
    <property type="match status" value="1"/>
</dbReference>
<dbReference type="AlphaFoldDB" id="A0A3M0GE45"/>
<keyword evidence="2" id="KW-0413">Isomerase</keyword>
<organism evidence="2 3">
    <name type="scientific">Tessaracoccus antarcticus</name>
    <dbReference type="NCBI Taxonomy" id="2479848"/>
    <lineage>
        <taxon>Bacteria</taxon>
        <taxon>Bacillati</taxon>
        <taxon>Actinomycetota</taxon>
        <taxon>Actinomycetes</taxon>
        <taxon>Propionibacteriales</taxon>
        <taxon>Propionibacteriaceae</taxon>
        <taxon>Tessaracoccus</taxon>
    </lineage>
</organism>
<evidence type="ECO:0000259" key="1">
    <source>
        <dbReference type="Pfam" id="PF11716"/>
    </source>
</evidence>
<keyword evidence="3" id="KW-1185">Reference proteome</keyword>
<dbReference type="InterPro" id="IPR034660">
    <property type="entry name" value="DinB/YfiT-like"/>
</dbReference>
<name>A0A3M0GE45_9ACTN</name>
<dbReference type="InterPro" id="IPR017517">
    <property type="entry name" value="Maleyloyr_isom"/>
</dbReference>
<dbReference type="GO" id="GO:0046872">
    <property type="term" value="F:metal ion binding"/>
    <property type="evidence" value="ECO:0007669"/>
    <property type="project" value="InterPro"/>
</dbReference>